<feature type="non-terminal residue" evidence="3">
    <location>
        <position position="221"/>
    </location>
</feature>
<feature type="compositionally biased region" description="Low complexity" evidence="1">
    <location>
        <begin position="131"/>
        <end position="152"/>
    </location>
</feature>
<dbReference type="AlphaFoldDB" id="B9TPY2"/>
<reference evidence="4" key="1">
    <citation type="journal article" date="2010" name="Nat. Biotechnol.">
        <title>Draft genome sequence of the oilseed species Ricinus communis.</title>
        <authorList>
            <person name="Chan A.P."/>
            <person name="Crabtree J."/>
            <person name="Zhao Q."/>
            <person name="Lorenzi H."/>
            <person name="Orvis J."/>
            <person name="Puiu D."/>
            <person name="Melake-Berhan A."/>
            <person name="Jones K.M."/>
            <person name="Redman J."/>
            <person name="Chen G."/>
            <person name="Cahoon E.B."/>
            <person name="Gedil M."/>
            <person name="Stanke M."/>
            <person name="Haas B.J."/>
            <person name="Wortman J.R."/>
            <person name="Fraser-Liggett C.M."/>
            <person name="Ravel J."/>
            <person name="Rabinowicz P.D."/>
        </authorList>
    </citation>
    <scope>NUCLEOTIDE SEQUENCE [LARGE SCALE GENOMIC DNA]</scope>
    <source>
        <strain evidence="4">cv. Hale</strain>
    </source>
</reference>
<feature type="region of interest" description="Disordered" evidence="1">
    <location>
        <begin position="26"/>
        <end position="96"/>
    </location>
</feature>
<keyword evidence="2" id="KW-0812">Transmembrane</keyword>
<dbReference type="Proteomes" id="UP000008311">
    <property type="component" value="Unassembled WGS sequence"/>
</dbReference>
<feature type="region of interest" description="Disordered" evidence="1">
    <location>
        <begin position="117"/>
        <end position="158"/>
    </location>
</feature>
<evidence type="ECO:0000256" key="2">
    <source>
        <dbReference type="SAM" id="Phobius"/>
    </source>
</evidence>
<gene>
    <name evidence="3" type="ORF">RCOM_2070990</name>
</gene>
<proteinExistence type="predicted"/>
<dbReference type="EMBL" id="EQ997324">
    <property type="protein sequence ID" value="EEF22082.1"/>
    <property type="molecule type" value="Genomic_DNA"/>
</dbReference>
<name>B9TPY2_RICCO</name>
<evidence type="ECO:0008006" key="5">
    <source>
        <dbReference type="Google" id="ProtNLM"/>
    </source>
</evidence>
<organism evidence="3 4">
    <name type="scientific">Ricinus communis</name>
    <name type="common">Castor bean</name>
    <dbReference type="NCBI Taxonomy" id="3988"/>
    <lineage>
        <taxon>Eukaryota</taxon>
        <taxon>Viridiplantae</taxon>
        <taxon>Streptophyta</taxon>
        <taxon>Embryophyta</taxon>
        <taxon>Tracheophyta</taxon>
        <taxon>Spermatophyta</taxon>
        <taxon>Magnoliopsida</taxon>
        <taxon>eudicotyledons</taxon>
        <taxon>Gunneridae</taxon>
        <taxon>Pentapetalae</taxon>
        <taxon>rosids</taxon>
        <taxon>fabids</taxon>
        <taxon>Malpighiales</taxon>
        <taxon>Euphorbiaceae</taxon>
        <taxon>Acalyphoideae</taxon>
        <taxon>Acalypheae</taxon>
        <taxon>Ricinus</taxon>
    </lineage>
</organism>
<accession>B9TPY2</accession>
<dbReference type="InParanoid" id="B9TPY2"/>
<keyword evidence="2" id="KW-1133">Transmembrane helix</keyword>
<evidence type="ECO:0000313" key="3">
    <source>
        <dbReference type="EMBL" id="EEF22082.1"/>
    </source>
</evidence>
<protein>
    <recommendedName>
        <fullName evidence="5">MFS transporter</fullName>
    </recommendedName>
</protein>
<sequence>MACRDSCGERMPVRATASNTWPRRASWRWRSGPGRRIPAGARSTMPTRVRERWTTRGTNSPTGSASANSRGSTARRWPTATACRHRARSPSAGRSTRMWPCRASRYITLWTAASPMPPARATGDRWRQDRAPPCSRSPPSTRAAARAQPSSSHWIPMDSIRPDHLTPAKHRHPLAWVPTLYLAQGLPFFSVALVAGLMFKSMGVPNEQIARWTGVLGLAWV</sequence>
<evidence type="ECO:0000313" key="4">
    <source>
        <dbReference type="Proteomes" id="UP000008311"/>
    </source>
</evidence>
<keyword evidence="2" id="KW-0472">Membrane</keyword>
<feature type="compositionally biased region" description="Polar residues" evidence="1">
    <location>
        <begin position="55"/>
        <end position="72"/>
    </location>
</feature>
<evidence type="ECO:0000256" key="1">
    <source>
        <dbReference type="SAM" id="MobiDB-lite"/>
    </source>
</evidence>
<feature type="transmembrane region" description="Helical" evidence="2">
    <location>
        <begin position="175"/>
        <end position="199"/>
    </location>
</feature>
<keyword evidence="4" id="KW-1185">Reference proteome</keyword>